<dbReference type="Gene3D" id="3.40.50.1820">
    <property type="entry name" value="alpha/beta hydrolase"/>
    <property type="match status" value="1"/>
</dbReference>
<dbReference type="InterPro" id="IPR029058">
    <property type="entry name" value="AB_hydrolase_fold"/>
</dbReference>
<dbReference type="EMBL" id="LWDG02000115">
    <property type="protein sequence ID" value="KAE8269018.1"/>
    <property type="molecule type" value="Genomic_DNA"/>
</dbReference>
<name>A0A8X7N9S0_9BASI</name>
<comment type="caution">
    <text evidence="2">The sequence shown here is derived from an EMBL/GenBank/DDBJ whole genome shotgun (WGS) entry which is preliminary data.</text>
</comment>
<dbReference type="Proteomes" id="UP000078113">
    <property type="component" value="Unassembled WGS sequence"/>
</dbReference>
<feature type="domain" description="T6SS Phospholipase effector Tle1-like catalytic" evidence="1">
    <location>
        <begin position="8"/>
        <end position="319"/>
    </location>
</feature>
<evidence type="ECO:0000259" key="1">
    <source>
        <dbReference type="Pfam" id="PF09994"/>
    </source>
</evidence>
<accession>A0A8X7N9S0</accession>
<reference evidence="2" key="1">
    <citation type="submission" date="2016-04" db="EMBL/GenBank/DDBJ databases">
        <authorList>
            <person name="Nguyen H.D."/>
            <person name="Samba Siva P."/>
            <person name="Cullis J."/>
            <person name="Levesque C.A."/>
            <person name="Hambleton S."/>
        </authorList>
    </citation>
    <scope>NUCLEOTIDE SEQUENCE</scope>
    <source>
        <strain evidence="2">DAOMC 236422</strain>
    </source>
</reference>
<dbReference type="SUPFAM" id="SSF53474">
    <property type="entry name" value="alpha/beta-Hydrolases"/>
    <property type="match status" value="1"/>
</dbReference>
<evidence type="ECO:0000313" key="3">
    <source>
        <dbReference type="Proteomes" id="UP000078113"/>
    </source>
</evidence>
<reference evidence="2" key="2">
    <citation type="journal article" date="2019" name="IMA Fungus">
        <title>Genome sequencing and comparison of five Tilletia species to identify candidate genes for the detection of regulated species infecting wheat.</title>
        <authorList>
            <person name="Nguyen H.D.T."/>
            <person name="Sultana T."/>
            <person name="Kesanakurti P."/>
            <person name="Hambleton S."/>
        </authorList>
    </citation>
    <scope>NUCLEOTIDE SEQUENCE</scope>
    <source>
        <strain evidence="2">DAOMC 236422</strain>
    </source>
</reference>
<protein>
    <recommendedName>
        <fullName evidence="1">T6SS Phospholipase effector Tle1-like catalytic domain-containing protein</fullName>
    </recommendedName>
</protein>
<dbReference type="PANTHER" id="PTHR33840">
    <property type="match status" value="1"/>
</dbReference>
<dbReference type="InterPro" id="IPR018712">
    <property type="entry name" value="Tle1-like_cat"/>
</dbReference>
<proteinExistence type="predicted"/>
<evidence type="ECO:0000313" key="2">
    <source>
        <dbReference type="EMBL" id="KAE8269018.1"/>
    </source>
</evidence>
<dbReference type="PANTHER" id="PTHR33840:SF1">
    <property type="entry name" value="TLE1 PHOSPHOLIPASE DOMAIN-CONTAINING PROTEIN"/>
    <property type="match status" value="1"/>
</dbReference>
<dbReference type="Pfam" id="PF09994">
    <property type="entry name" value="T6SS_Tle1-like_cat"/>
    <property type="match status" value="1"/>
</dbReference>
<keyword evidence="3" id="KW-1185">Reference proteome</keyword>
<gene>
    <name evidence="2" type="ORF">A4X09_0g3311</name>
</gene>
<organism evidence="2 3">
    <name type="scientific">Tilletia walkeri</name>
    <dbReference type="NCBI Taxonomy" id="117179"/>
    <lineage>
        <taxon>Eukaryota</taxon>
        <taxon>Fungi</taxon>
        <taxon>Dikarya</taxon>
        <taxon>Basidiomycota</taxon>
        <taxon>Ustilaginomycotina</taxon>
        <taxon>Exobasidiomycetes</taxon>
        <taxon>Tilletiales</taxon>
        <taxon>Tilletiaceae</taxon>
        <taxon>Tilletia</taxon>
    </lineage>
</organism>
<sequence>MTTPNQPKKIALFLDGTWLSRSEAKVKGLRVALGIEYYSNIALMAQALEPHDKKGVPQFTYYQEGLGTSAGLFRKLFAGATGHGLLDNLVAAYSFLVDNYTKGDEIFLFGFSRGAYTARALSGLIDYAGILKKSKSGFLNPILAAYTRRSIRDPESCRHSAEILHKYTKHWPGLEATERERNFVRSEKPSLTPEDEIRLRWTIPKSQKRVQPVPIKVIGVFDTVGALGIPGAFDVPWVHQQYEFFDTALSGNVQYAYHVLALNEDRADFRPALWTVRADKLQPHQVVKQVWFKGSHPDVGGGFYEHGLSDVTLAWMVAQMMDHPEGPQLQFNLDLLKRVQDRPRPWAAQPIHPTRVPVMFRHERQMLQTAPPEERSGMESAVELAAISPVRGTSDDELTGGVRLQTFEPTLESLHYSVTVGNVVDPDLSSQFRSLRERNPAKLRKLWEQAKRSERLLPTERELIWTETQVKLQPLSIAYGALYGLISPERTTQFQALVELVGALVRMAIIVLSFATYLPSRIISFLFTASLSTENLMGVPPKDPREELERAWHTAQMAWAGLIGSMEQAEQLQVEPILLSQM</sequence>
<dbReference type="AlphaFoldDB" id="A0A8X7N9S0"/>